<dbReference type="PANTHER" id="PTHR32305:SF15">
    <property type="entry name" value="PROTEIN RHSA-RELATED"/>
    <property type="match status" value="1"/>
</dbReference>
<dbReference type="NCBIfam" id="TIGR01643">
    <property type="entry name" value="YD_repeat_2x"/>
    <property type="match status" value="6"/>
</dbReference>
<dbReference type="Proteomes" id="UP000887320">
    <property type="component" value="Unassembled WGS sequence"/>
</dbReference>
<dbReference type="InterPro" id="IPR006530">
    <property type="entry name" value="YD"/>
</dbReference>
<reference evidence="6" key="1">
    <citation type="submission" date="2021-07" db="EMBL/GenBank/DDBJ databases">
        <authorList>
            <person name="Fernandez M."/>
            <person name="Pereira P."/>
            <person name="Torres Tejerizo G.A."/>
            <person name="Gonzalez P."/>
            <person name="Agostini E."/>
        </authorList>
    </citation>
    <scope>NUCLEOTIDE SEQUENCE</scope>
    <source>
        <strain evidence="6">SFC 500-1A</strain>
    </source>
</reference>
<dbReference type="InterPro" id="IPR031325">
    <property type="entry name" value="RHS_repeat"/>
</dbReference>
<dbReference type="InterPro" id="IPR022385">
    <property type="entry name" value="Rhs_assc_core"/>
</dbReference>
<protein>
    <submittedName>
        <fullName evidence="6">RHS domain-containing protein</fullName>
    </submittedName>
</protein>
<dbReference type="InterPro" id="IPR050708">
    <property type="entry name" value="T6SS_VgrG/RHS"/>
</dbReference>
<dbReference type="Pfam" id="PF05593">
    <property type="entry name" value="RHS_repeat"/>
    <property type="match status" value="4"/>
</dbReference>
<dbReference type="Pfam" id="PF20148">
    <property type="entry name" value="DUF6531"/>
    <property type="match status" value="1"/>
</dbReference>
<dbReference type="InterPro" id="IPR056823">
    <property type="entry name" value="TEN-like_YD-shell"/>
</dbReference>
<evidence type="ECO:0000259" key="3">
    <source>
        <dbReference type="Pfam" id="PF03527"/>
    </source>
</evidence>
<evidence type="ECO:0000313" key="7">
    <source>
        <dbReference type="Proteomes" id="UP000887320"/>
    </source>
</evidence>
<feature type="compositionally biased region" description="Polar residues" evidence="2">
    <location>
        <begin position="1"/>
        <end position="19"/>
    </location>
</feature>
<evidence type="ECO:0000256" key="1">
    <source>
        <dbReference type="ARBA" id="ARBA00022737"/>
    </source>
</evidence>
<accession>A0A8X8KEK7</accession>
<dbReference type="CDD" id="cd20743">
    <property type="entry name" value="FIX_RhsA-like"/>
    <property type="match status" value="1"/>
</dbReference>
<dbReference type="RefSeq" id="WP_234622954.1">
    <property type="nucleotide sequence ID" value="NZ_JAHWXT010000001.1"/>
</dbReference>
<feature type="region of interest" description="Disordered" evidence="2">
    <location>
        <begin position="1434"/>
        <end position="1456"/>
    </location>
</feature>
<gene>
    <name evidence="6" type="ORF">KW868_05940</name>
</gene>
<dbReference type="InterPro" id="IPR001826">
    <property type="entry name" value="RHS"/>
</dbReference>
<proteinExistence type="predicted"/>
<dbReference type="NCBIfam" id="TIGR03696">
    <property type="entry name" value="Rhs_assc_core"/>
    <property type="match status" value="1"/>
</dbReference>
<sequence>MAFIDSKNQTAGSNTQQQPAAKETKPAVELAVFNLASLTHTEDHKFIAHQIQNYLQACGNTSLEQIKASANVATVANIFALSGSVLDLILFATEPKQAEAGVQQSALLSMNLIGLFLQPNTEAHVRMALRPMLGLMAECLYPANGKIKEADLRRMQLHLNAQMAGDLEKFLQETQGKLSGLLSSATTLGTSILQAFSSSAVAGLPSVASAGATAEKRDPSKQFSNWAQPLIDLLGTPAQADMTAKMTPNIATRLTEEVLKATPQLATVIQQQSNAGTQYSLAWLIQETLKAIQTQGKKATASVPLNQTGEHEQHINGDILEFFTLQPDALNDPSCATQQPDSLPSDSATTHSISYAIGAERVNHSDFYLPKVGFTFSRQYNSQMNEFDHSMIGARWMMPFSNVIIQNQNGYLFIDSNGRKHQLPASIVYETYLVPFEGFSVAPHDDGDLLLNFGSDWNFHFHSFNAGKHYHLVQQFNDQTDEKVVLTYLLFEQFAYLQAIDFQLKRAKHLVKFAFNEQAKVIAAFVDDQVEALARYEYDQQGNLIKAIDQNGHTRSYEYNHAHQLTRYTDRTGRGQNIRYESTAPKAKAIEEWADDGSFKTRLEWHPRLRQVAVYDAYDVPTYYYFDLDGFTYRTRLADGREKWISRDSQKRITRQIDFAGLETEQVYNDQDQLVKIVQPNGGIILFAYDENGNLTETKDPEGNIWKKQYDADGNVSKDINPLGHTTQYKYNNDNQLVEVIDAKGGSKKIQYNDLGQMVSYTDCSGKSSAWEYDEDGTLTAQAAADAQQVQYLYSTQGKDRGQLQAIIYPDGLKEQFEHDEEGRLLKHTDSKGLITQYKYNQVGLLAQRVDANRHQIGYQWDKQGRIQKLSNQNHAEYLFDYNRFGQLVREQAFDGEEKHFTYHDNGFLFQIRQPNILTQFGYHTDGSIASKTYTHLQTRHSQVEEFEYNLNNQLSKATNTESQIDFYRNQLGQLVREHQHYKVPNLTPLTAVLRYEYDELGNLTQTIRPDGQVQANLSYGSGHIYGIAFNQQDMVAFQRDDLHRETTRLLANGLVQTKNYNDVGLLSSQVIRPEQETTDRVQFQAGRYYHYDKNYLLTQVDDSRLGKLNYQYDPIGRLIKSQNPYKSESFSFDPAGNLIDPIATQAAQVKNNLISQYQGKHYKYDAQGNVIETTQAGQTLKLTWDNLNRLIQSDNNGQITDYGYDVFGRRLFKNNQTDHSLTLFGWDGDVMVWESVKSSKAQTDYTKHYVYEPNSFVPLLQTGYAGFIQLIETPDYRQFQNVPYSIYKDPVWKTETRKNKAELERVAFYHCDQVGTPQTLSNELGECVWEIKQDTWGTALEINTSDNLLEQTNLRFQGQYYDKETGLHYNRYRYYEPYSARYLSKDPVGLIGGLNNSAYVSDPNQWVDPMGLMANKSDKQRNQEILERIKQQRKGIEQENKKYNDWAKSSNEQNRNDYEQQKLQLEKQKQAAELKRIMKGDEFYRDLICENIPGARQPGGIRSQAVLGKNAYRHLCPVSNSKFVDYLVCSAGVGGVGGTQIINLHNGQIWSSISVDPLTVAKNLNKPEAYKNKLSLNDVGKKSVNNNYKLGGGTISQASNIAKELGGLGCKAGHIFNKPDAKLADTTDAFLAGLAVSVSGGKVVKYGATIPINTDQLSSKFTYALEGGVGLGANGVDFSYGDKSENFSLFDFFDSVRK</sequence>
<keyword evidence="1" id="KW-0677">Repeat</keyword>
<feature type="domain" description="Teneurin-like YD-shell" evidence="5">
    <location>
        <begin position="813"/>
        <end position="1225"/>
    </location>
</feature>
<dbReference type="Pfam" id="PF25023">
    <property type="entry name" value="TEN_YD-shell"/>
    <property type="match status" value="1"/>
</dbReference>
<feature type="domain" description="DUF6531" evidence="4">
    <location>
        <begin position="351"/>
        <end position="421"/>
    </location>
</feature>
<dbReference type="Gene3D" id="2.180.10.10">
    <property type="entry name" value="RHS repeat-associated core"/>
    <property type="match status" value="2"/>
</dbReference>
<comment type="caution">
    <text evidence="6">The sequence shown here is derived from an EMBL/GenBank/DDBJ whole genome shotgun (WGS) entry which is preliminary data.</text>
</comment>
<feature type="region of interest" description="Disordered" evidence="2">
    <location>
        <begin position="1"/>
        <end position="23"/>
    </location>
</feature>
<organism evidence="6 7">
    <name type="scientific">Acinetobacter guillouiae</name>
    <name type="common">Acinetobacter genomosp. 11</name>
    <dbReference type="NCBI Taxonomy" id="106649"/>
    <lineage>
        <taxon>Bacteria</taxon>
        <taxon>Pseudomonadati</taxon>
        <taxon>Pseudomonadota</taxon>
        <taxon>Gammaproteobacteria</taxon>
        <taxon>Moraxellales</taxon>
        <taxon>Moraxellaceae</taxon>
        <taxon>Acinetobacter</taxon>
    </lineage>
</organism>
<dbReference type="PRINTS" id="PR00394">
    <property type="entry name" value="RHSPROTEIN"/>
</dbReference>
<dbReference type="Pfam" id="PF03527">
    <property type="entry name" value="RHS"/>
    <property type="match status" value="1"/>
</dbReference>
<evidence type="ECO:0000313" key="6">
    <source>
        <dbReference type="EMBL" id="MCF0264011.1"/>
    </source>
</evidence>
<dbReference type="EMBL" id="JAHWXT010000001">
    <property type="protein sequence ID" value="MCF0264011.1"/>
    <property type="molecule type" value="Genomic_DNA"/>
</dbReference>
<feature type="compositionally biased region" description="Basic and acidic residues" evidence="2">
    <location>
        <begin position="1434"/>
        <end position="1446"/>
    </location>
</feature>
<name>A0A8X8KEK7_ACIGI</name>
<evidence type="ECO:0000259" key="4">
    <source>
        <dbReference type="Pfam" id="PF20148"/>
    </source>
</evidence>
<evidence type="ECO:0000256" key="2">
    <source>
        <dbReference type="SAM" id="MobiDB-lite"/>
    </source>
</evidence>
<dbReference type="PANTHER" id="PTHR32305">
    <property type="match status" value="1"/>
</dbReference>
<feature type="domain" description="RHS protein conserved region" evidence="3">
    <location>
        <begin position="1307"/>
        <end position="1342"/>
    </location>
</feature>
<evidence type="ECO:0000259" key="5">
    <source>
        <dbReference type="Pfam" id="PF25023"/>
    </source>
</evidence>
<dbReference type="InterPro" id="IPR045351">
    <property type="entry name" value="DUF6531"/>
</dbReference>